<evidence type="ECO:0000256" key="1">
    <source>
        <dbReference type="ARBA" id="ARBA00004123"/>
    </source>
</evidence>
<dbReference type="GO" id="GO:0006260">
    <property type="term" value="P:DNA replication"/>
    <property type="evidence" value="ECO:0007669"/>
    <property type="project" value="InterPro"/>
</dbReference>
<dbReference type="Pfam" id="PF08661">
    <property type="entry name" value="Rep_fac-A_3"/>
    <property type="match status" value="1"/>
</dbReference>
<keyword evidence="3" id="KW-0539">Nucleus</keyword>
<dbReference type="AlphaFoldDB" id="A0A1E4TH70"/>
<dbReference type="InterPro" id="IPR012340">
    <property type="entry name" value="NA-bd_OB-fold"/>
</dbReference>
<proteinExistence type="inferred from homology"/>
<comment type="similarity">
    <text evidence="2">Belongs to the replication factor A protein 3 family.</text>
</comment>
<gene>
    <name evidence="4" type="ORF">CANCADRAFT_116686</name>
</gene>
<keyword evidence="5" id="KW-1185">Reference proteome</keyword>
<dbReference type="Gene3D" id="2.40.50.140">
    <property type="entry name" value="Nucleic acid-binding proteins"/>
    <property type="match status" value="1"/>
</dbReference>
<dbReference type="EMBL" id="KV453842">
    <property type="protein sequence ID" value="ODV91105.1"/>
    <property type="molecule type" value="Genomic_DNA"/>
</dbReference>
<dbReference type="OrthoDB" id="188186at2759"/>
<organism evidence="4 5">
    <name type="scientific">Tortispora caseinolytica NRRL Y-17796</name>
    <dbReference type="NCBI Taxonomy" id="767744"/>
    <lineage>
        <taxon>Eukaryota</taxon>
        <taxon>Fungi</taxon>
        <taxon>Dikarya</taxon>
        <taxon>Ascomycota</taxon>
        <taxon>Saccharomycotina</taxon>
        <taxon>Trigonopsidomycetes</taxon>
        <taxon>Trigonopsidales</taxon>
        <taxon>Trigonopsidaceae</taxon>
        <taxon>Tortispora</taxon>
    </lineage>
</organism>
<sequence>MSGETIPRVNASSVIKSDGAMQRIIGRVLKVDASNTSEKVAELEAHGPIKVAWSSAEIELEEGSFFEVLTRYSHMNGGMLRLVEAYNLGTDIDEKLVDAVVQLSEKLPEIF</sequence>
<dbReference type="GO" id="GO:0031981">
    <property type="term" value="C:nuclear lumen"/>
    <property type="evidence" value="ECO:0007669"/>
    <property type="project" value="UniProtKB-ARBA"/>
</dbReference>
<dbReference type="GO" id="GO:0006281">
    <property type="term" value="P:DNA repair"/>
    <property type="evidence" value="ECO:0007669"/>
    <property type="project" value="InterPro"/>
</dbReference>
<dbReference type="GO" id="GO:0003677">
    <property type="term" value="F:DNA binding"/>
    <property type="evidence" value="ECO:0007669"/>
    <property type="project" value="InterPro"/>
</dbReference>
<dbReference type="Proteomes" id="UP000095023">
    <property type="component" value="Unassembled WGS sequence"/>
</dbReference>
<accession>A0A1E4TH70</accession>
<evidence type="ECO:0000313" key="4">
    <source>
        <dbReference type="EMBL" id="ODV91105.1"/>
    </source>
</evidence>
<evidence type="ECO:0008006" key="6">
    <source>
        <dbReference type="Google" id="ProtNLM"/>
    </source>
</evidence>
<comment type="subcellular location">
    <subcellularLocation>
        <location evidence="1">Nucleus</location>
    </subcellularLocation>
</comment>
<reference evidence="5" key="1">
    <citation type="submission" date="2016-02" db="EMBL/GenBank/DDBJ databases">
        <title>Comparative genomics of biotechnologically important yeasts.</title>
        <authorList>
            <consortium name="DOE Joint Genome Institute"/>
            <person name="Riley R."/>
            <person name="Haridas S."/>
            <person name="Wolfe K.H."/>
            <person name="Lopes M.R."/>
            <person name="Hittinger C.T."/>
            <person name="Goker M."/>
            <person name="Salamov A."/>
            <person name="Wisecaver J."/>
            <person name="Long T.M."/>
            <person name="Aerts A.L."/>
            <person name="Barry K."/>
            <person name="Choi C."/>
            <person name="Clum A."/>
            <person name="Coughlan A.Y."/>
            <person name="Deshpande S."/>
            <person name="Douglass A.P."/>
            <person name="Hanson S.J."/>
            <person name="Klenk H.-P."/>
            <person name="Labutti K."/>
            <person name="Lapidus A."/>
            <person name="Lindquist E."/>
            <person name="Lipzen A."/>
            <person name="Meier-Kolthoff J.P."/>
            <person name="Ohm R.A."/>
            <person name="Otillar R.P."/>
            <person name="Pangilinan J."/>
            <person name="Peng Y."/>
            <person name="Rokas A."/>
            <person name="Rosa C.A."/>
            <person name="Scheuner C."/>
            <person name="Sibirny A.A."/>
            <person name="Slot J.C."/>
            <person name="Stielow J.B."/>
            <person name="Sun H."/>
            <person name="Kurtzman C.P."/>
            <person name="Blackwell M."/>
            <person name="Jeffries T.W."/>
            <person name="Grigoriev I.V."/>
        </authorList>
    </citation>
    <scope>NUCLEOTIDE SEQUENCE [LARGE SCALE GENOMIC DNA]</scope>
    <source>
        <strain evidence="5">NRRL Y-17796</strain>
    </source>
</reference>
<name>A0A1E4TH70_9ASCO</name>
<protein>
    <recommendedName>
        <fullName evidence="6">Replication factor A protein 3</fullName>
    </recommendedName>
</protein>
<dbReference type="GO" id="GO:0006310">
    <property type="term" value="P:DNA recombination"/>
    <property type="evidence" value="ECO:0007669"/>
    <property type="project" value="InterPro"/>
</dbReference>
<evidence type="ECO:0000313" key="5">
    <source>
        <dbReference type="Proteomes" id="UP000095023"/>
    </source>
</evidence>
<evidence type="ECO:0000256" key="3">
    <source>
        <dbReference type="ARBA" id="ARBA00023242"/>
    </source>
</evidence>
<dbReference type="InterPro" id="IPR013970">
    <property type="entry name" value="Rfa2"/>
</dbReference>
<evidence type="ECO:0000256" key="2">
    <source>
        <dbReference type="ARBA" id="ARBA00009761"/>
    </source>
</evidence>